<protein>
    <submittedName>
        <fullName evidence="1">Uncharacterized protein</fullName>
    </submittedName>
</protein>
<evidence type="ECO:0000313" key="1">
    <source>
        <dbReference type="EMBL" id="VEL12879.1"/>
    </source>
</evidence>
<evidence type="ECO:0000313" key="2">
    <source>
        <dbReference type="Proteomes" id="UP000784294"/>
    </source>
</evidence>
<accession>A0A448WJ78</accession>
<dbReference type="Proteomes" id="UP000784294">
    <property type="component" value="Unassembled WGS sequence"/>
</dbReference>
<dbReference type="AlphaFoldDB" id="A0A448WJ78"/>
<comment type="caution">
    <text evidence="1">The sequence shown here is derived from an EMBL/GenBank/DDBJ whole genome shotgun (WGS) entry which is preliminary data.</text>
</comment>
<gene>
    <name evidence="1" type="ORF">PXEA_LOCUS6319</name>
</gene>
<dbReference type="EMBL" id="CAAALY010016147">
    <property type="protein sequence ID" value="VEL12879.1"/>
    <property type="molecule type" value="Genomic_DNA"/>
</dbReference>
<organism evidence="1 2">
    <name type="scientific">Protopolystoma xenopodis</name>
    <dbReference type="NCBI Taxonomy" id="117903"/>
    <lineage>
        <taxon>Eukaryota</taxon>
        <taxon>Metazoa</taxon>
        <taxon>Spiralia</taxon>
        <taxon>Lophotrochozoa</taxon>
        <taxon>Platyhelminthes</taxon>
        <taxon>Monogenea</taxon>
        <taxon>Polyopisthocotylea</taxon>
        <taxon>Polystomatidea</taxon>
        <taxon>Polystomatidae</taxon>
        <taxon>Protopolystoma</taxon>
    </lineage>
</organism>
<sequence>MFFVQLTSINTEAVTQPRRSAPKPFSLLNSEDGSIHVITYFLFETIAWHVELWRRIIAVTQRNVSTL</sequence>
<name>A0A448WJ78_9PLAT</name>
<proteinExistence type="predicted"/>
<reference evidence="1" key="1">
    <citation type="submission" date="2018-11" db="EMBL/GenBank/DDBJ databases">
        <authorList>
            <consortium name="Pathogen Informatics"/>
        </authorList>
    </citation>
    <scope>NUCLEOTIDE SEQUENCE</scope>
</reference>
<keyword evidence="2" id="KW-1185">Reference proteome</keyword>